<dbReference type="InterPro" id="IPR012967">
    <property type="entry name" value="COMT_dimerisation"/>
</dbReference>
<evidence type="ECO:0000256" key="5">
    <source>
        <dbReference type="PIRSR" id="PIRSR005739-1"/>
    </source>
</evidence>
<feature type="active site" description="Proton acceptor" evidence="5">
    <location>
        <position position="272"/>
    </location>
</feature>
<dbReference type="Pfam" id="PF00891">
    <property type="entry name" value="Methyltransf_2"/>
    <property type="match status" value="1"/>
</dbReference>
<keyword evidence="1" id="KW-0489">Methyltransferase</keyword>
<proteinExistence type="inferred from homology"/>
<evidence type="ECO:0000256" key="3">
    <source>
        <dbReference type="ARBA" id="ARBA00022691"/>
    </source>
</evidence>
<dbReference type="CDD" id="cd02440">
    <property type="entry name" value="AdoMet_MTases"/>
    <property type="match status" value="1"/>
</dbReference>
<dbReference type="OrthoDB" id="1606438at2759"/>
<dbReference type="SUPFAM" id="SSF53335">
    <property type="entry name" value="S-adenosyl-L-methionine-dependent methyltransferases"/>
    <property type="match status" value="1"/>
</dbReference>
<keyword evidence="8" id="KW-1185">Reference proteome</keyword>
<dbReference type="InterPro" id="IPR001077">
    <property type="entry name" value="COMT_C"/>
</dbReference>
<name>A0A6P6S839_COFAR</name>
<gene>
    <name evidence="9" type="primary">LOC113688126</name>
</gene>
<reference evidence="8" key="1">
    <citation type="journal article" date="2025" name="Foods">
        <title>Unveiling the Microbial Signatures of Arabica Coffee Cherries: Insights into Ripeness Specific Diversity, Functional Traits, and Implications for Quality and Safety.</title>
        <authorList>
            <consortium name="RefSeq"/>
            <person name="Tenea G.N."/>
            <person name="Cifuentes V."/>
            <person name="Reyes P."/>
            <person name="Cevallos-Vallejos M."/>
        </authorList>
    </citation>
    <scope>NUCLEOTIDE SEQUENCE [LARGE SCALE GENOMIC DNA]</scope>
</reference>
<feature type="domain" description="O-methyltransferase dimerisation" evidence="7">
    <location>
        <begin position="21"/>
        <end position="118"/>
    </location>
</feature>
<dbReference type="SUPFAM" id="SSF46785">
    <property type="entry name" value="Winged helix' DNA-binding domain"/>
    <property type="match status" value="1"/>
</dbReference>
<reference evidence="9" key="2">
    <citation type="submission" date="2025-08" db="UniProtKB">
        <authorList>
            <consortium name="RefSeq"/>
        </authorList>
    </citation>
    <scope>IDENTIFICATION</scope>
    <source>
        <tissue evidence="9">Leaves</tissue>
    </source>
</reference>
<dbReference type="PIRSF" id="PIRSF005739">
    <property type="entry name" value="O-mtase"/>
    <property type="match status" value="1"/>
</dbReference>
<comment type="similarity">
    <text evidence="4">Belongs to the class I-like SAM-binding methyltransferase superfamily. Cation-independent O-methyltransferase family. COMT subfamily.</text>
</comment>
<dbReference type="InterPro" id="IPR029063">
    <property type="entry name" value="SAM-dependent_MTases_sf"/>
</dbReference>
<dbReference type="RefSeq" id="XP_027061602.2">
    <property type="nucleotide sequence ID" value="XM_027205801.2"/>
</dbReference>
<dbReference type="Proteomes" id="UP001652660">
    <property type="component" value="Chromosome 5c"/>
</dbReference>
<accession>A0A6P6S839</accession>
<dbReference type="GO" id="GO:0008171">
    <property type="term" value="F:O-methyltransferase activity"/>
    <property type="evidence" value="ECO:0007669"/>
    <property type="project" value="InterPro"/>
</dbReference>
<evidence type="ECO:0000256" key="2">
    <source>
        <dbReference type="ARBA" id="ARBA00022679"/>
    </source>
</evidence>
<keyword evidence="2" id="KW-0808">Transferase</keyword>
<dbReference type="InterPro" id="IPR036388">
    <property type="entry name" value="WH-like_DNA-bd_sf"/>
</dbReference>
<dbReference type="PROSITE" id="PS51683">
    <property type="entry name" value="SAM_OMT_II"/>
    <property type="match status" value="1"/>
</dbReference>
<dbReference type="GO" id="GO:0046983">
    <property type="term" value="F:protein dimerization activity"/>
    <property type="evidence" value="ECO:0007669"/>
    <property type="project" value="InterPro"/>
</dbReference>
<dbReference type="InterPro" id="IPR016461">
    <property type="entry name" value="COMT-like"/>
</dbReference>
<evidence type="ECO:0000313" key="8">
    <source>
        <dbReference type="Proteomes" id="UP001652660"/>
    </source>
</evidence>
<dbReference type="Gene3D" id="3.40.50.150">
    <property type="entry name" value="Vaccinia Virus protein VP39"/>
    <property type="match status" value="1"/>
</dbReference>
<dbReference type="GeneID" id="113688126"/>
<evidence type="ECO:0000256" key="1">
    <source>
        <dbReference type="ARBA" id="ARBA00022603"/>
    </source>
</evidence>
<dbReference type="AlphaFoldDB" id="A0A6P6S839"/>
<organism evidence="8 9">
    <name type="scientific">Coffea arabica</name>
    <name type="common">Arabian coffee</name>
    <dbReference type="NCBI Taxonomy" id="13443"/>
    <lineage>
        <taxon>Eukaryota</taxon>
        <taxon>Viridiplantae</taxon>
        <taxon>Streptophyta</taxon>
        <taxon>Embryophyta</taxon>
        <taxon>Tracheophyta</taxon>
        <taxon>Spermatophyta</taxon>
        <taxon>Magnoliopsida</taxon>
        <taxon>eudicotyledons</taxon>
        <taxon>Gunneridae</taxon>
        <taxon>Pentapetalae</taxon>
        <taxon>asterids</taxon>
        <taxon>lamiids</taxon>
        <taxon>Gentianales</taxon>
        <taxon>Rubiaceae</taxon>
        <taxon>Ixoroideae</taxon>
        <taxon>Gardenieae complex</taxon>
        <taxon>Bertiereae - Coffeeae clade</taxon>
        <taxon>Coffeeae</taxon>
        <taxon>Coffea</taxon>
    </lineage>
</organism>
<feature type="domain" description="O-methyltransferase C-terminal" evidence="6">
    <location>
        <begin position="144"/>
        <end position="349"/>
    </location>
</feature>
<keyword evidence="3" id="KW-0949">S-adenosyl-L-methionine</keyword>
<dbReference type="Pfam" id="PF08100">
    <property type="entry name" value="Dimerisation"/>
    <property type="match status" value="1"/>
</dbReference>
<dbReference type="Gene3D" id="1.10.10.10">
    <property type="entry name" value="Winged helix-like DNA-binding domain superfamily/Winged helix DNA-binding domain"/>
    <property type="match status" value="1"/>
</dbReference>
<evidence type="ECO:0000256" key="4">
    <source>
        <dbReference type="ARBA" id="ARBA00034481"/>
    </source>
</evidence>
<dbReference type="GO" id="GO:0032259">
    <property type="term" value="P:methylation"/>
    <property type="evidence" value="ECO:0007669"/>
    <property type="project" value="UniProtKB-KW"/>
</dbReference>
<dbReference type="PANTHER" id="PTHR11746">
    <property type="entry name" value="O-METHYLTRANSFERASE"/>
    <property type="match status" value="1"/>
</dbReference>
<evidence type="ECO:0000259" key="6">
    <source>
        <dbReference type="Pfam" id="PF00891"/>
    </source>
</evidence>
<protein>
    <submittedName>
        <fullName evidence="9">Acetylserotonin O-methyltransferase</fullName>
    </submittedName>
</protein>
<dbReference type="InterPro" id="IPR036390">
    <property type="entry name" value="WH_DNA-bd_sf"/>
</dbReference>
<sequence length="367" mass="39927">MVEEKIKKEAEEEAQAQVDIWKYVFGFTEMAVVKCAIELGIPDFLEGQDGQAMTLDGLSAALGCSPSSLYRIMRFLTNRGIFRQVNQGLGCSSQNSTSNAIACSSITYVQTPLSRLLARNGEKSMAAIVLLESSPVMLSPWLGLGRRVLANSPPPFDTYHGQDVWSYAQNNPAHSKLINDAMACDARVAVSAMINRCPQVFEGISSLVDVGGGDGTALRTLLKACPWIRGINFDLPLVISVAPRSDGVEHVGGDMFHSVPNADAAFIMWVLHDWGDDECISILMNCKEAIPQDTGKVIIVEAVIDHEGGDGKLKDVGLMLDMVMMAHTTTGKERTSEEWAHILNKAGFSRHTMTHIQAVQSVIEAYP</sequence>
<evidence type="ECO:0000313" key="9">
    <source>
        <dbReference type="RefSeq" id="XP_027061602.2"/>
    </source>
</evidence>
<evidence type="ECO:0000259" key="7">
    <source>
        <dbReference type="Pfam" id="PF08100"/>
    </source>
</evidence>